<dbReference type="EMBL" id="JAPDRK010000008">
    <property type="protein sequence ID" value="KAJ9609897.1"/>
    <property type="molecule type" value="Genomic_DNA"/>
</dbReference>
<evidence type="ECO:0000259" key="3">
    <source>
        <dbReference type="PROSITE" id="PS50089"/>
    </source>
</evidence>
<dbReference type="GO" id="GO:0061630">
    <property type="term" value="F:ubiquitin protein ligase activity"/>
    <property type="evidence" value="ECO:0007669"/>
    <property type="project" value="InterPro"/>
</dbReference>
<dbReference type="Gene3D" id="3.30.40.10">
    <property type="entry name" value="Zinc/RING finger domain, C3HC4 (zinc finger)"/>
    <property type="match status" value="1"/>
</dbReference>
<evidence type="ECO:0000256" key="2">
    <source>
        <dbReference type="SAM" id="MobiDB-lite"/>
    </source>
</evidence>
<comment type="caution">
    <text evidence="4">The sequence shown here is derived from an EMBL/GenBank/DDBJ whole genome shotgun (WGS) entry which is preliminary data.</text>
</comment>
<organism evidence="4 5">
    <name type="scientific">Cladophialophora chaetospira</name>
    <dbReference type="NCBI Taxonomy" id="386627"/>
    <lineage>
        <taxon>Eukaryota</taxon>
        <taxon>Fungi</taxon>
        <taxon>Dikarya</taxon>
        <taxon>Ascomycota</taxon>
        <taxon>Pezizomycotina</taxon>
        <taxon>Eurotiomycetes</taxon>
        <taxon>Chaetothyriomycetidae</taxon>
        <taxon>Chaetothyriales</taxon>
        <taxon>Herpotrichiellaceae</taxon>
        <taxon>Cladophialophora</taxon>
    </lineage>
</organism>
<gene>
    <name evidence="4" type="ORF">H2200_006226</name>
</gene>
<dbReference type="GO" id="GO:0008270">
    <property type="term" value="F:zinc ion binding"/>
    <property type="evidence" value="ECO:0007669"/>
    <property type="project" value="UniProtKB-KW"/>
</dbReference>
<dbReference type="InterPro" id="IPR001841">
    <property type="entry name" value="Znf_RING"/>
</dbReference>
<dbReference type="InterPro" id="IPR013083">
    <property type="entry name" value="Znf_RING/FYVE/PHD"/>
</dbReference>
<accession>A0AA39CJ66</accession>
<evidence type="ECO:0000256" key="1">
    <source>
        <dbReference type="PROSITE-ProRule" id="PRU00175"/>
    </source>
</evidence>
<evidence type="ECO:0000313" key="5">
    <source>
        <dbReference type="Proteomes" id="UP001172673"/>
    </source>
</evidence>
<dbReference type="InterPro" id="IPR039903">
    <property type="entry name" value="Zswim2"/>
</dbReference>
<dbReference type="PANTHER" id="PTHR21540">
    <property type="entry name" value="RING FINGER AND SWIM DOMAIN-CONTAINING PROTEIN 2"/>
    <property type="match status" value="1"/>
</dbReference>
<sequence length="520" mass="59522">MSSTTRDPLSVEARRYVKSHDRPQNLERIKKFIVGQIVPAPASERRALFQILAKTMPAGMTFLQQDWLCADFKRFFCFLPNRLYEAFAASLPPSIEYPLLDKHRDDIKQFVLYELADIKDYPIKIIAAMARLFEGSLADRSDHREAQVCLFYIFQCLIKQSNAGAWITDLADSYLKRDYAKIEVLAINTPSGELTRFLQIGPPTDENFIEETLELRARVFPEEDDTSDEENVSGDDTSEDEPSSLEDDDTLTSTPVNVPIWLKLSVITQRGPKVPRPLFYDPDLRASSILNSLRNEYLDIFDLRDALGHKAVQYSKMVADMTGPYSSLHLLSLRETADIVDRMLPWDEDELSIDVVSGLSGVLKTAKAAIQDIEERLFKVEKYIVSQEVRLIAAGNKFKARASRYERCRHRYHLDWLRQSRSNVTSTPLPTSTDPSKEEVDPCPICYESVEREDVDFACQIVAARHCCKRVFHTDCLLLWLFEKVDSEDSEMTCPWCRSEMDLDLLGELMEAGVRALRCL</sequence>
<keyword evidence="1" id="KW-0863">Zinc-finger</keyword>
<dbReference type="AlphaFoldDB" id="A0AA39CJ66"/>
<protein>
    <recommendedName>
        <fullName evidence="3">RING-type domain-containing protein</fullName>
    </recommendedName>
</protein>
<feature type="domain" description="RING-type" evidence="3">
    <location>
        <begin position="443"/>
        <end position="498"/>
    </location>
</feature>
<keyword evidence="1" id="KW-0479">Metal-binding</keyword>
<feature type="region of interest" description="Disordered" evidence="2">
    <location>
        <begin position="219"/>
        <end position="252"/>
    </location>
</feature>
<dbReference type="PROSITE" id="PS50089">
    <property type="entry name" value="ZF_RING_2"/>
    <property type="match status" value="1"/>
</dbReference>
<dbReference type="Proteomes" id="UP001172673">
    <property type="component" value="Unassembled WGS sequence"/>
</dbReference>
<reference evidence="4" key="1">
    <citation type="submission" date="2022-10" db="EMBL/GenBank/DDBJ databases">
        <title>Culturing micro-colonial fungi from biological soil crusts in the Mojave desert and describing Neophaeococcomyces mojavensis, and introducing the new genera and species Taxawa tesnikishii.</title>
        <authorList>
            <person name="Kurbessoian T."/>
            <person name="Stajich J.E."/>
        </authorList>
    </citation>
    <scope>NUCLEOTIDE SEQUENCE</scope>
    <source>
        <strain evidence="4">TK_41</strain>
    </source>
</reference>
<dbReference type="SMART" id="SM01197">
    <property type="entry name" value="FANCL_C"/>
    <property type="match status" value="1"/>
</dbReference>
<keyword evidence="1" id="KW-0862">Zinc</keyword>
<evidence type="ECO:0000313" key="4">
    <source>
        <dbReference type="EMBL" id="KAJ9609897.1"/>
    </source>
</evidence>
<keyword evidence="5" id="KW-1185">Reference proteome</keyword>
<name>A0AA39CJ66_9EURO</name>
<feature type="compositionally biased region" description="Acidic residues" evidence="2">
    <location>
        <begin position="222"/>
        <end position="250"/>
    </location>
</feature>
<dbReference type="SUPFAM" id="SSF57850">
    <property type="entry name" value="RING/U-box"/>
    <property type="match status" value="1"/>
</dbReference>
<proteinExistence type="predicted"/>